<evidence type="ECO:0000313" key="2">
    <source>
        <dbReference type="EMBL" id="MPN34377.1"/>
    </source>
</evidence>
<name>A0A645H5U4_9ZZZZ</name>
<feature type="compositionally biased region" description="Low complexity" evidence="1">
    <location>
        <begin position="25"/>
        <end position="35"/>
    </location>
</feature>
<feature type="compositionally biased region" description="Basic and acidic residues" evidence="1">
    <location>
        <begin position="1"/>
        <end position="10"/>
    </location>
</feature>
<dbReference type="AlphaFoldDB" id="A0A645H5U4"/>
<comment type="caution">
    <text evidence="2">The sequence shown here is derived from an EMBL/GenBank/DDBJ whole genome shotgun (WGS) entry which is preliminary data.</text>
</comment>
<reference evidence="2" key="1">
    <citation type="submission" date="2019-08" db="EMBL/GenBank/DDBJ databases">
        <authorList>
            <person name="Kucharzyk K."/>
            <person name="Murdoch R.W."/>
            <person name="Higgins S."/>
            <person name="Loffler F."/>
        </authorList>
    </citation>
    <scope>NUCLEOTIDE SEQUENCE</scope>
</reference>
<dbReference type="EMBL" id="VSSQ01087377">
    <property type="protein sequence ID" value="MPN34377.1"/>
    <property type="molecule type" value="Genomic_DNA"/>
</dbReference>
<gene>
    <name evidence="2" type="ORF">SDC9_181870</name>
</gene>
<organism evidence="2">
    <name type="scientific">bioreactor metagenome</name>
    <dbReference type="NCBI Taxonomy" id="1076179"/>
    <lineage>
        <taxon>unclassified sequences</taxon>
        <taxon>metagenomes</taxon>
        <taxon>ecological metagenomes</taxon>
    </lineage>
</organism>
<evidence type="ECO:0000256" key="1">
    <source>
        <dbReference type="SAM" id="MobiDB-lite"/>
    </source>
</evidence>
<dbReference type="Gene3D" id="2.60.120.560">
    <property type="entry name" value="Exo-inulinase, domain 1"/>
    <property type="match status" value="1"/>
</dbReference>
<evidence type="ECO:0008006" key="3">
    <source>
        <dbReference type="Google" id="ProtNLM"/>
    </source>
</evidence>
<accession>A0A645H5U4</accession>
<feature type="region of interest" description="Disordered" evidence="1">
    <location>
        <begin position="1"/>
        <end position="37"/>
    </location>
</feature>
<protein>
    <recommendedName>
        <fullName evidence="3">3-keto-disaccharide hydrolase domain-containing protein</fullName>
    </recommendedName>
</protein>
<sequence>MNGRELEVTGKFDGSTGSSSGGTTSGTDTGSSSSDEAPAYFTDEFENGLSNYSYFTMGKGGENGMDIYTEDGKLVFDLNGEYLWPYLMYDPYTYKNVALQFEAENLGNNNNNVSFVCRYDPDRGWYEFNVANNGLYWILYYDAVEANDYKTLFDGGSQSINMGRATNTYGVICEGDSLSLYINGHLERTVKDTNLKEGQVGVSVSSFDSYPVRVDIDWLKISEP</sequence>
<proteinExistence type="predicted"/>